<dbReference type="FunFam" id="3.40.30.10:FF:000245">
    <property type="entry name" value="Thioredoxin"/>
    <property type="match status" value="1"/>
</dbReference>
<feature type="domain" description="Thioredoxin" evidence="5">
    <location>
        <begin position="1"/>
        <end position="105"/>
    </location>
</feature>
<dbReference type="AlphaFoldDB" id="A0A7S3CK91"/>
<name>A0A7S3CK91_9SPIT</name>
<keyword evidence="4" id="KW-0676">Redox-active center</keyword>
<feature type="site" description="Contributes to redox potential value" evidence="3">
    <location>
        <position position="31"/>
    </location>
</feature>
<dbReference type="PROSITE" id="PS51352">
    <property type="entry name" value="THIOREDOXIN_2"/>
    <property type="match status" value="1"/>
</dbReference>
<feature type="disulfide bond" description="Redox-active" evidence="4">
    <location>
        <begin position="30"/>
        <end position="33"/>
    </location>
</feature>
<feature type="site" description="Deprotonates C-terminal active site Cys" evidence="3">
    <location>
        <position position="24"/>
    </location>
</feature>
<sequence>MVKMVATLDEFNQVLEDSKLVVVDFTASWCPPCQMIAPKFAELATQVQDKATLVKIDVDENGETAESCGISCMPTFQFYKNKEKVHEIQGANYDGVVAKINELTA</sequence>
<feature type="active site" description="Nucleophile" evidence="3">
    <location>
        <position position="30"/>
    </location>
</feature>
<evidence type="ECO:0000259" key="5">
    <source>
        <dbReference type="PROSITE" id="PS51352"/>
    </source>
</evidence>
<evidence type="ECO:0000256" key="3">
    <source>
        <dbReference type="PIRSR" id="PIRSR000077-1"/>
    </source>
</evidence>
<feature type="site" description="Contributes to redox potential value" evidence="3">
    <location>
        <position position="32"/>
    </location>
</feature>
<evidence type="ECO:0000313" key="6">
    <source>
        <dbReference type="EMBL" id="CAE0230663.1"/>
    </source>
</evidence>
<comment type="similarity">
    <text evidence="2">Belongs to the thioredoxin family.</text>
</comment>
<reference evidence="6" key="1">
    <citation type="submission" date="2021-01" db="EMBL/GenBank/DDBJ databases">
        <authorList>
            <person name="Corre E."/>
            <person name="Pelletier E."/>
            <person name="Niang G."/>
            <person name="Scheremetjew M."/>
            <person name="Finn R."/>
            <person name="Kale V."/>
            <person name="Holt S."/>
            <person name="Cochrane G."/>
            <person name="Meng A."/>
            <person name="Brown T."/>
            <person name="Cohen L."/>
        </authorList>
    </citation>
    <scope>NUCLEOTIDE SEQUENCE</scope>
    <source>
        <strain evidence="6">Ras09</strain>
    </source>
</reference>
<dbReference type="PRINTS" id="PR00421">
    <property type="entry name" value="THIOREDOXIN"/>
</dbReference>
<proteinExistence type="inferred from homology"/>
<dbReference type="PIRSF" id="PIRSF000077">
    <property type="entry name" value="Thioredoxin"/>
    <property type="match status" value="1"/>
</dbReference>
<dbReference type="Pfam" id="PF00085">
    <property type="entry name" value="Thioredoxin"/>
    <property type="match status" value="1"/>
</dbReference>
<dbReference type="CDD" id="cd02947">
    <property type="entry name" value="TRX_family"/>
    <property type="match status" value="1"/>
</dbReference>
<evidence type="ECO:0000256" key="2">
    <source>
        <dbReference type="PIRNR" id="PIRNR000077"/>
    </source>
</evidence>
<dbReference type="InterPro" id="IPR013766">
    <property type="entry name" value="Thioredoxin_domain"/>
</dbReference>
<keyword evidence="1 4" id="KW-1015">Disulfide bond</keyword>
<protein>
    <recommendedName>
        <fullName evidence="2">Thioredoxin</fullName>
    </recommendedName>
</protein>
<dbReference type="PROSITE" id="PS00194">
    <property type="entry name" value="THIOREDOXIN_1"/>
    <property type="match status" value="1"/>
</dbReference>
<dbReference type="GO" id="GO:0015035">
    <property type="term" value="F:protein-disulfide reductase activity"/>
    <property type="evidence" value="ECO:0007669"/>
    <property type="project" value="InterPro"/>
</dbReference>
<dbReference type="Gene3D" id="3.40.30.10">
    <property type="entry name" value="Glutaredoxin"/>
    <property type="match status" value="1"/>
</dbReference>
<dbReference type="InterPro" id="IPR017937">
    <property type="entry name" value="Thioredoxin_CS"/>
</dbReference>
<evidence type="ECO:0000256" key="1">
    <source>
        <dbReference type="ARBA" id="ARBA00023157"/>
    </source>
</evidence>
<dbReference type="InterPro" id="IPR036249">
    <property type="entry name" value="Thioredoxin-like_sf"/>
</dbReference>
<dbReference type="EMBL" id="HBIA01004675">
    <property type="protein sequence ID" value="CAE0230663.1"/>
    <property type="molecule type" value="Transcribed_RNA"/>
</dbReference>
<dbReference type="InterPro" id="IPR005746">
    <property type="entry name" value="Thioredoxin"/>
</dbReference>
<gene>
    <name evidence="6" type="ORF">SRAS04492_LOCUS2457</name>
</gene>
<evidence type="ECO:0000256" key="4">
    <source>
        <dbReference type="PIRSR" id="PIRSR000077-4"/>
    </source>
</evidence>
<accession>A0A7S3CK91</accession>
<dbReference type="SUPFAM" id="SSF52833">
    <property type="entry name" value="Thioredoxin-like"/>
    <property type="match status" value="1"/>
</dbReference>
<organism evidence="6">
    <name type="scientific">Strombidium rassoulzadegani</name>
    <dbReference type="NCBI Taxonomy" id="1082188"/>
    <lineage>
        <taxon>Eukaryota</taxon>
        <taxon>Sar</taxon>
        <taxon>Alveolata</taxon>
        <taxon>Ciliophora</taxon>
        <taxon>Intramacronucleata</taxon>
        <taxon>Spirotrichea</taxon>
        <taxon>Oligotrichia</taxon>
        <taxon>Strombidiidae</taxon>
        <taxon>Strombidium</taxon>
    </lineage>
</organism>
<feature type="active site" description="Nucleophile" evidence="3">
    <location>
        <position position="33"/>
    </location>
</feature>
<dbReference type="PANTHER" id="PTHR46115">
    <property type="entry name" value="THIOREDOXIN-LIKE PROTEIN 1"/>
    <property type="match status" value="1"/>
</dbReference>